<evidence type="ECO:0000256" key="6">
    <source>
        <dbReference type="ARBA" id="ARBA00023180"/>
    </source>
</evidence>
<dbReference type="PROSITE" id="PS51257">
    <property type="entry name" value="PROKAR_LIPOPROTEIN"/>
    <property type="match status" value="1"/>
</dbReference>
<keyword evidence="5" id="KW-0472">Membrane</keyword>
<feature type="signal peptide" evidence="9">
    <location>
        <begin position="1"/>
        <end position="24"/>
    </location>
</feature>
<evidence type="ECO:0000259" key="10">
    <source>
        <dbReference type="Pfam" id="PF15024"/>
    </source>
</evidence>
<accession>A0A5B8MQ48</accession>
<reference evidence="11 12" key="1">
    <citation type="submission" date="2018-07" db="EMBL/GenBank/DDBJ databases">
        <title>The complete nuclear genome of the prasinophyte Chloropicon primus (CCMP1205).</title>
        <authorList>
            <person name="Pombert J.-F."/>
            <person name="Otis C."/>
            <person name="Turmel M."/>
            <person name="Lemieux C."/>
        </authorList>
    </citation>
    <scope>NUCLEOTIDE SEQUENCE [LARGE SCALE GENOMIC DNA]</scope>
    <source>
        <strain evidence="11 12">CCMP1205</strain>
    </source>
</reference>
<organism evidence="11 12">
    <name type="scientific">Chloropicon primus</name>
    <dbReference type="NCBI Taxonomy" id="1764295"/>
    <lineage>
        <taxon>Eukaryota</taxon>
        <taxon>Viridiplantae</taxon>
        <taxon>Chlorophyta</taxon>
        <taxon>Chloropicophyceae</taxon>
        <taxon>Chloropicales</taxon>
        <taxon>Chloropicaceae</taxon>
        <taxon>Chloropicon</taxon>
    </lineage>
</organism>
<evidence type="ECO:0000313" key="12">
    <source>
        <dbReference type="Proteomes" id="UP000316726"/>
    </source>
</evidence>
<dbReference type="UniPathway" id="UPA00378"/>
<evidence type="ECO:0000256" key="9">
    <source>
        <dbReference type="SAM" id="SignalP"/>
    </source>
</evidence>
<evidence type="ECO:0000256" key="8">
    <source>
        <dbReference type="ARBA" id="ARBA00023485"/>
    </source>
</evidence>
<evidence type="ECO:0000256" key="5">
    <source>
        <dbReference type="ARBA" id="ARBA00023136"/>
    </source>
</evidence>
<evidence type="ECO:0000256" key="1">
    <source>
        <dbReference type="ARBA" id="ARBA00004194"/>
    </source>
</evidence>
<dbReference type="Proteomes" id="UP000316726">
    <property type="component" value="Chromosome 7"/>
</dbReference>
<dbReference type="PANTHER" id="PTHR13481">
    <property type="entry name" value="SREBP REGULATING GENE PROTEIN"/>
    <property type="match status" value="1"/>
</dbReference>
<evidence type="ECO:0000256" key="7">
    <source>
        <dbReference type="ARBA" id="ARBA00023461"/>
    </source>
</evidence>
<evidence type="ECO:0000256" key="3">
    <source>
        <dbReference type="ARBA" id="ARBA00022989"/>
    </source>
</evidence>
<evidence type="ECO:0000256" key="4">
    <source>
        <dbReference type="ARBA" id="ARBA00023034"/>
    </source>
</evidence>
<dbReference type="GO" id="GO:2000640">
    <property type="term" value="P:positive regulation of SREBP signaling pathway"/>
    <property type="evidence" value="ECO:0007669"/>
    <property type="project" value="InterPro"/>
</dbReference>
<feature type="chain" id="PRO_5022956466" description="SREBP regulating gene protein" evidence="9">
    <location>
        <begin position="25"/>
        <end position="276"/>
    </location>
</feature>
<keyword evidence="6" id="KW-0325">Glycoprotein</keyword>
<name>A0A5B8MQ48_9CHLO</name>
<keyword evidence="12" id="KW-1185">Reference proteome</keyword>
<dbReference type="Pfam" id="PF15024">
    <property type="entry name" value="Glyco_transf_18"/>
    <property type="match status" value="1"/>
</dbReference>
<dbReference type="Pfam" id="PF10218">
    <property type="entry name" value="SPRING1"/>
    <property type="match status" value="1"/>
</dbReference>
<keyword evidence="2" id="KW-0812">Transmembrane</keyword>
<dbReference type="GO" id="GO:0000139">
    <property type="term" value="C:Golgi membrane"/>
    <property type="evidence" value="ECO:0007669"/>
    <property type="project" value="UniProtKB-SubCell"/>
</dbReference>
<keyword evidence="3" id="KW-1133">Transmembrane helix</keyword>
<comment type="similarity">
    <text evidence="7">Belongs to the SPRING family.</text>
</comment>
<sequence length="276" mass="30693">MGRGLGLLLVLLLVASSLSCLVSGLRPITAKTVWFTECDNTVETRDNVTDSNGVLCSREKMNYETGCCDAFGGQAGDCSRCKANECCDRYEHCVSCCMGSDKTEGYMKNPETFKVVRHPETGRFDTKWDYCTGQCRTTPMSTIFENMYKDLFHYCYGQYPMPQQTVVQLPREVKVTLGLRGQSCKATCESSGMRCAPQYFEAINLCEIVTEHLQFKCKYCKIGRSGPAANSGGPVVQSIANAGQLFDGICYQEKKIQNFDCDTEVTEAFNRVCPCT</sequence>
<dbReference type="OrthoDB" id="70142at2759"/>
<dbReference type="GO" id="GO:0030144">
    <property type="term" value="F:alpha-1,6-mannosylglycoprotein 6-beta-N-acetylglucosaminyltransferase activity"/>
    <property type="evidence" value="ECO:0007669"/>
    <property type="project" value="InterPro"/>
</dbReference>
<protein>
    <recommendedName>
        <fullName evidence="8">SREBP regulating gene protein</fullName>
    </recommendedName>
</protein>
<dbReference type="InterPro" id="IPR026116">
    <property type="entry name" value="GT18_cat"/>
</dbReference>
<dbReference type="AlphaFoldDB" id="A0A5B8MQ48"/>
<feature type="domain" description="Glycosyltransferase family 18 catalytic" evidence="10">
    <location>
        <begin position="171"/>
        <end position="275"/>
    </location>
</feature>
<dbReference type="EMBL" id="CP031040">
    <property type="protein sequence ID" value="QDZ22481.1"/>
    <property type="molecule type" value="Genomic_DNA"/>
</dbReference>
<proteinExistence type="inferred from homology"/>
<gene>
    <name evidence="11" type="ORF">A3770_07p49990</name>
</gene>
<evidence type="ECO:0000313" key="11">
    <source>
        <dbReference type="EMBL" id="QDZ22481.1"/>
    </source>
</evidence>
<evidence type="ECO:0000256" key="2">
    <source>
        <dbReference type="ARBA" id="ARBA00022692"/>
    </source>
</evidence>
<comment type="subcellular location">
    <subcellularLocation>
        <location evidence="1">Golgi apparatus membrane</location>
        <topology evidence="1">Single-pass membrane protein</topology>
    </subcellularLocation>
</comment>
<keyword evidence="9" id="KW-0732">Signal</keyword>
<dbReference type="PANTHER" id="PTHR13481:SF0">
    <property type="entry name" value="SREBP REGULATING GENE PROTEIN"/>
    <property type="match status" value="1"/>
</dbReference>
<keyword evidence="4" id="KW-0333">Golgi apparatus</keyword>
<dbReference type="InterPro" id="IPR019352">
    <property type="entry name" value="SPRING1"/>
</dbReference>